<dbReference type="EMBL" id="MCGI01000010">
    <property type="protein sequence ID" value="ODM02252.1"/>
    <property type="molecule type" value="Genomic_DNA"/>
</dbReference>
<gene>
    <name evidence="1" type="ORF">BEH84_06395</name>
</gene>
<accession>A0A1E3A0H8</accession>
<dbReference type="Pfam" id="PF13749">
    <property type="entry name" value="HATPase_c_4"/>
    <property type="match status" value="1"/>
</dbReference>
<protein>
    <recommendedName>
        <fullName evidence="3">ATP-dependent DNA helicase RecG C-terminal domain-containing protein</fullName>
    </recommendedName>
</protein>
<organism evidence="1 2">
    <name type="scientific">Eisenbergiella tayi</name>
    <dbReference type="NCBI Taxonomy" id="1432052"/>
    <lineage>
        <taxon>Bacteria</taxon>
        <taxon>Bacillati</taxon>
        <taxon>Bacillota</taxon>
        <taxon>Clostridia</taxon>
        <taxon>Lachnospirales</taxon>
        <taxon>Lachnospiraceae</taxon>
        <taxon>Eisenbergiella</taxon>
    </lineage>
</organism>
<evidence type="ECO:0000313" key="1">
    <source>
        <dbReference type="EMBL" id="ODM02252.1"/>
    </source>
</evidence>
<sequence>MSASRNPNLVQLFFRMHLTESYGTGVGKIQRNYAGVNKRPVLETAPGMFRVTLPNVNETAVAQKLPEIELVEAVENEKSIDYEKRLHVQYVTENNSITQKEAEDLLEVGIT</sequence>
<dbReference type="RefSeq" id="WP_069159568.1">
    <property type="nucleotide sequence ID" value="NZ_DBFYTC010000018.1"/>
</dbReference>
<reference evidence="1 2" key="1">
    <citation type="submission" date="2016-07" db="EMBL/GenBank/DDBJ databases">
        <title>Characterization of isolates of Eisenbergiella tayi derived from blood cultures, using whole genome sequencing.</title>
        <authorList>
            <person name="Burdz T."/>
            <person name="Wiebe D."/>
            <person name="Huynh C."/>
            <person name="Bernard K."/>
        </authorList>
    </citation>
    <scope>NUCLEOTIDE SEQUENCE [LARGE SCALE GENOMIC DNA]</scope>
    <source>
        <strain evidence="1 2">NML 120489</strain>
    </source>
</reference>
<dbReference type="Proteomes" id="UP000095003">
    <property type="component" value="Unassembled WGS sequence"/>
</dbReference>
<dbReference type="AlphaFoldDB" id="A0A1E3A0H8"/>
<comment type="caution">
    <text evidence="1">The sequence shown here is derived from an EMBL/GenBank/DDBJ whole genome shotgun (WGS) entry which is preliminary data.</text>
</comment>
<evidence type="ECO:0008006" key="3">
    <source>
        <dbReference type="Google" id="ProtNLM"/>
    </source>
</evidence>
<proteinExistence type="predicted"/>
<dbReference type="Gene3D" id="3.30.565.60">
    <property type="match status" value="1"/>
</dbReference>
<dbReference type="InterPro" id="IPR038475">
    <property type="entry name" value="RecG_C_sf"/>
</dbReference>
<dbReference type="GeneID" id="93304241"/>
<name>A0A1E3A0H8_9FIRM</name>
<evidence type="ECO:0000313" key="2">
    <source>
        <dbReference type="Proteomes" id="UP000095003"/>
    </source>
</evidence>